<evidence type="ECO:0000256" key="1">
    <source>
        <dbReference type="ARBA" id="ARBA00009500"/>
    </source>
</evidence>
<name>A0A5A7V891_CUCMM</name>
<dbReference type="InterPro" id="IPR036186">
    <property type="entry name" value="Serpin_sf"/>
</dbReference>
<dbReference type="InterPro" id="IPR000215">
    <property type="entry name" value="Serpin_fam"/>
</dbReference>
<dbReference type="EMBL" id="SSTD01006426">
    <property type="protein sequence ID" value="TYK20234.1"/>
    <property type="molecule type" value="Genomic_DNA"/>
</dbReference>
<evidence type="ECO:0000259" key="3">
    <source>
        <dbReference type="SMART" id="SM00093"/>
    </source>
</evidence>
<dbReference type="Gene3D" id="3.30.497.10">
    <property type="entry name" value="Antithrombin, subunit I, domain 2"/>
    <property type="match status" value="1"/>
</dbReference>
<dbReference type="InterPro" id="IPR042178">
    <property type="entry name" value="Serpin_sf_1"/>
</dbReference>
<proteinExistence type="inferred from homology"/>
<dbReference type="InterPro" id="IPR023795">
    <property type="entry name" value="Serpin_CS"/>
</dbReference>
<evidence type="ECO:0000313" key="6">
    <source>
        <dbReference type="Proteomes" id="UP000321393"/>
    </source>
</evidence>
<dbReference type="Pfam" id="PF00079">
    <property type="entry name" value="Serpin"/>
    <property type="match status" value="1"/>
</dbReference>
<dbReference type="CDD" id="cd02043">
    <property type="entry name" value="serpinP_plants"/>
    <property type="match status" value="1"/>
</dbReference>
<dbReference type="InterPro" id="IPR023796">
    <property type="entry name" value="Serpin_dom"/>
</dbReference>
<dbReference type="SMART" id="SM00093">
    <property type="entry name" value="SERPIN"/>
    <property type="match status" value="1"/>
</dbReference>
<dbReference type="Proteomes" id="UP000321947">
    <property type="component" value="Unassembled WGS sequence"/>
</dbReference>
<dbReference type="PROSITE" id="PS00284">
    <property type="entry name" value="SERPIN"/>
    <property type="match status" value="1"/>
</dbReference>
<reference evidence="6 7" key="1">
    <citation type="submission" date="2019-08" db="EMBL/GenBank/DDBJ databases">
        <title>Draft genome sequences of two oriental melons (Cucumis melo L. var makuwa).</title>
        <authorList>
            <person name="Kwon S.-Y."/>
        </authorList>
    </citation>
    <scope>NUCLEOTIDE SEQUENCE [LARGE SCALE GENOMIC DNA]</scope>
    <source>
        <strain evidence="7">cv. Chang Bougi</strain>
        <strain evidence="6">cv. SW 3</strain>
        <tissue evidence="4">Leaf</tissue>
    </source>
</reference>
<dbReference type="SUPFAM" id="SSF56574">
    <property type="entry name" value="Serpins"/>
    <property type="match status" value="1"/>
</dbReference>
<sequence length="398" mass="44834">MDIKESANHHNDAGFRLLKQLLHTEHYKAKNIIFSPFSIYTMLTLLANGASPHGQMIQHLLYFLKFRSLPQLNSFLSKLFPSLFGDASAKYGPIITTANGVWLADDLPVNPSFQKLLETLYHGKLNLVDFVNKRREVMEDANSWVKEQTRGLIPEILKGIDESSRMILANAVYFKAAWSNKFKKSLTKDQNFYLLDGTSRKVPFMSDSLSYPRRVSVFDSFKVASLPYIGAIRGKFQRPSRFSMLIFLPNDRDGLPSLIQRACSESGFIDRHVPPKPVMLHEFKIPKFKFGLDFELEDILRELGLGLVFSGESGFTGMVEDPAGREVYVSKMFHKAVISVDEEGTEAAAVTMGLMLGCSLGKARVEKIEFVADHPFLFVIKEDESGAVLFVGQFVVLD</sequence>
<dbReference type="GO" id="GO:0005615">
    <property type="term" value="C:extracellular space"/>
    <property type="evidence" value="ECO:0007669"/>
    <property type="project" value="InterPro"/>
</dbReference>
<dbReference type="GO" id="GO:0004867">
    <property type="term" value="F:serine-type endopeptidase inhibitor activity"/>
    <property type="evidence" value="ECO:0007669"/>
    <property type="project" value="InterPro"/>
</dbReference>
<comment type="similarity">
    <text evidence="1 2">Belongs to the serpin family.</text>
</comment>
<evidence type="ECO:0000313" key="4">
    <source>
        <dbReference type="EMBL" id="KAA0064353.1"/>
    </source>
</evidence>
<dbReference type="OrthoDB" id="1063785at2759"/>
<dbReference type="PANTHER" id="PTHR11461">
    <property type="entry name" value="SERINE PROTEASE INHIBITOR, SERPIN"/>
    <property type="match status" value="1"/>
</dbReference>
<evidence type="ECO:0000313" key="5">
    <source>
        <dbReference type="EMBL" id="TYK20234.1"/>
    </source>
</evidence>
<accession>A0A5A7V891</accession>
<dbReference type="AlphaFoldDB" id="A0A5A7V891"/>
<evidence type="ECO:0000313" key="7">
    <source>
        <dbReference type="Proteomes" id="UP000321947"/>
    </source>
</evidence>
<dbReference type="Proteomes" id="UP000321393">
    <property type="component" value="Unassembled WGS sequence"/>
</dbReference>
<comment type="caution">
    <text evidence="4">The sequence shown here is derived from an EMBL/GenBank/DDBJ whole genome shotgun (WGS) entry which is preliminary data.</text>
</comment>
<dbReference type="Gene3D" id="2.30.39.10">
    <property type="entry name" value="Alpha-1-antitrypsin, domain 1"/>
    <property type="match status" value="1"/>
</dbReference>
<dbReference type="EMBL" id="SSTE01001889">
    <property type="protein sequence ID" value="KAA0064353.1"/>
    <property type="molecule type" value="Genomic_DNA"/>
</dbReference>
<evidence type="ECO:0000256" key="2">
    <source>
        <dbReference type="RuleBase" id="RU000411"/>
    </source>
</evidence>
<gene>
    <name evidence="5" type="ORF">E5676_scaffold134G003730</name>
    <name evidence="4" type="ORF">E6C27_scaffold255G00520</name>
</gene>
<organism evidence="4 6">
    <name type="scientific">Cucumis melo var. makuwa</name>
    <name type="common">Oriental melon</name>
    <dbReference type="NCBI Taxonomy" id="1194695"/>
    <lineage>
        <taxon>Eukaryota</taxon>
        <taxon>Viridiplantae</taxon>
        <taxon>Streptophyta</taxon>
        <taxon>Embryophyta</taxon>
        <taxon>Tracheophyta</taxon>
        <taxon>Spermatophyta</taxon>
        <taxon>Magnoliopsida</taxon>
        <taxon>eudicotyledons</taxon>
        <taxon>Gunneridae</taxon>
        <taxon>Pentapetalae</taxon>
        <taxon>rosids</taxon>
        <taxon>fabids</taxon>
        <taxon>Cucurbitales</taxon>
        <taxon>Cucurbitaceae</taxon>
        <taxon>Benincaseae</taxon>
        <taxon>Cucumis</taxon>
    </lineage>
</organism>
<dbReference type="PANTHER" id="PTHR11461:SF211">
    <property type="entry name" value="GH10112P-RELATED"/>
    <property type="match status" value="1"/>
</dbReference>
<protein>
    <submittedName>
        <fullName evidence="4">Serpin-ZX-like</fullName>
    </submittedName>
</protein>
<feature type="domain" description="Serpin" evidence="3">
    <location>
        <begin position="15"/>
        <end position="397"/>
    </location>
</feature>
<dbReference type="InterPro" id="IPR042185">
    <property type="entry name" value="Serpin_sf_2"/>
</dbReference>
<dbReference type="STRING" id="1194695.A0A5A7V891"/>